<gene>
    <name evidence="2" type="ORF">FEK34_24460</name>
</gene>
<proteinExistence type="predicted"/>
<comment type="caution">
    <text evidence="2">The sequence shown here is derived from an EMBL/GenBank/DDBJ whole genome shotgun (WGS) entry which is preliminary data.</text>
</comment>
<dbReference type="InterPro" id="IPR004401">
    <property type="entry name" value="YbaB/EbfC"/>
</dbReference>
<evidence type="ECO:0000313" key="2">
    <source>
        <dbReference type="EMBL" id="TLF73896.1"/>
    </source>
</evidence>
<dbReference type="Pfam" id="PF02575">
    <property type="entry name" value="YbaB_DNA_bd"/>
    <property type="match status" value="1"/>
</dbReference>
<dbReference type="Gene3D" id="3.30.1310.10">
    <property type="entry name" value="Nucleoid-associated protein YbaB-like domain"/>
    <property type="match status" value="1"/>
</dbReference>
<evidence type="ECO:0000313" key="3">
    <source>
        <dbReference type="Proteomes" id="UP000306378"/>
    </source>
</evidence>
<sequence length="159" mass="17362">MFDDPSRAADDLTQWAQNLERKAQQYQALHGRMAAMTVTETSDGGRVTVTVDGNGLPTDIRFSDGIRGVGPAALSAELMTCLHRAQARLRREVTATVQDVVGEDEAGARIIGQYAERFADDDTEPEPEAPAAPTDPKDLIGPDSDDPDDQYYRGKNWLV</sequence>
<dbReference type="EMBL" id="VBUT01000011">
    <property type="protein sequence ID" value="TLF73896.1"/>
    <property type="molecule type" value="Genomic_DNA"/>
</dbReference>
<dbReference type="GO" id="GO:0003677">
    <property type="term" value="F:DNA binding"/>
    <property type="evidence" value="ECO:0007669"/>
    <property type="project" value="InterPro"/>
</dbReference>
<feature type="region of interest" description="Disordered" evidence="1">
    <location>
        <begin position="117"/>
        <end position="159"/>
    </location>
</feature>
<name>A0A5R8NE66_9NOCA</name>
<dbReference type="RefSeq" id="WP_138451445.1">
    <property type="nucleotide sequence ID" value="NZ_VBUT01000011.1"/>
</dbReference>
<accession>A0A5R8NE66</accession>
<reference evidence="2 3" key="1">
    <citation type="submission" date="2019-05" db="EMBL/GenBank/DDBJ databases">
        <title>Genomes sequences of two Nocardia cyriacigeorgica environmental isolates, type strains Nocardia asteroides ATCC 19247 and Nocardia cyriacigeorgica DSM 44484.</title>
        <authorList>
            <person name="Vautrin F."/>
            <person name="Bergeron E."/>
            <person name="Dubost A."/>
            <person name="Abrouk D."/>
            <person name="Rodriguez Nava V."/>
            <person name="Pujic P."/>
        </authorList>
    </citation>
    <scope>NUCLEOTIDE SEQUENCE [LARGE SCALE GENOMIC DNA]</scope>
    <source>
        <strain evidence="2 3">EML 446</strain>
    </source>
</reference>
<evidence type="ECO:0000256" key="1">
    <source>
        <dbReference type="SAM" id="MobiDB-lite"/>
    </source>
</evidence>
<dbReference type="AlphaFoldDB" id="A0A5R8NE66"/>
<organism evidence="2 3">
    <name type="scientific">Nocardia cyriacigeorgica</name>
    <dbReference type="NCBI Taxonomy" id="135487"/>
    <lineage>
        <taxon>Bacteria</taxon>
        <taxon>Bacillati</taxon>
        <taxon>Actinomycetota</taxon>
        <taxon>Actinomycetes</taxon>
        <taxon>Mycobacteriales</taxon>
        <taxon>Nocardiaceae</taxon>
        <taxon>Nocardia</taxon>
    </lineage>
</organism>
<protein>
    <submittedName>
        <fullName evidence="2">YbaB/EbfC family nucleoid-associated protein</fullName>
    </submittedName>
</protein>
<dbReference type="InterPro" id="IPR036894">
    <property type="entry name" value="YbaB-like_sf"/>
</dbReference>
<dbReference type="Proteomes" id="UP000306378">
    <property type="component" value="Unassembled WGS sequence"/>
</dbReference>
<dbReference type="SUPFAM" id="SSF82607">
    <property type="entry name" value="YbaB-like"/>
    <property type="match status" value="1"/>
</dbReference>